<evidence type="ECO:0000256" key="1">
    <source>
        <dbReference type="ARBA" id="ARBA00010838"/>
    </source>
</evidence>
<accession>A0AA38FS36</accession>
<dbReference type="EMBL" id="JAHRHJ020000007">
    <property type="protein sequence ID" value="KAH9309342.1"/>
    <property type="molecule type" value="Genomic_DNA"/>
</dbReference>
<gene>
    <name evidence="5" type="ORF">KI387_037253</name>
</gene>
<dbReference type="Proteomes" id="UP000824469">
    <property type="component" value="Unassembled WGS sequence"/>
</dbReference>
<name>A0AA38FS36_TAXCH</name>
<dbReference type="SUPFAM" id="SSF51445">
    <property type="entry name" value="(Trans)glycosidases"/>
    <property type="match status" value="1"/>
</dbReference>
<dbReference type="PANTHER" id="PTHR10353">
    <property type="entry name" value="GLYCOSYL HYDROLASE"/>
    <property type="match status" value="1"/>
</dbReference>
<dbReference type="InterPro" id="IPR033132">
    <property type="entry name" value="GH_1_N_CS"/>
</dbReference>
<dbReference type="InterPro" id="IPR001360">
    <property type="entry name" value="Glyco_hydro_1"/>
</dbReference>
<dbReference type="InterPro" id="IPR017853">
    <property type="entry name" value="GH"/>
</dbReference>
<dbReference type="PANTHER" id="PTHR10353:SF137">
    <property type="entry name" value="MYROSINASE 3-RELATED"/>
    <property type="match status" value="1"/>
</dbReference>
<evidence type="ECO:0000313" key="6">
    <source>
        <dbReference type="Proteomes" id="UP000824469"/>
    </source>
</evidence>
<proteinExistence type="inferred from homology"/>
<dbReference type="FunFam" id="3.20.20.80:FF:000020">
    <property type="entry name" value="Beta-glucosidase 12"/>
    <property type="match status" value="1"/>
</dbReference>
<dbReference type="AlphaFoldDB" id="A0AA38FS36"/>
<protein>
    <recommendedName>
        <fullName evidence="7">Beta-glucosidase</fullName>
    </recommendedName>
</protein>
<keyword evidence="6" id="KW-1185">Reference proteome</keyword>
<keyword evidence="3" id="KW-0326">Glycosidase</keyword>
<evidence type="ECO:0008006" key="7">
    <source>
        <dbReference type="Google" id="ProtNLM"/>
    </source>
</evidence>
<sequence>YTHFGRKAFPSNFTFGFGSAAYQYEGAVGEDGKGQSLWDTFAHTPGKISDDSNGDVADDQYHRYKEDVKLLVDSGVDSYRFSISWTRIFPKGRGIVNKKGLTYYNNLIDELLKNGIKPLVTIFHWDLPQVLQDEYGGFLSEKIVKDFTSYANTCFEAFGDRVKNWVTINELISVSVYGYNYGSLAPGRCSKAVGNCTAGNSAIETYIVAHNLLLSHAATVKLYRDKYQKKQKGSIGITLATHWFLPHSNSLADYRASRRNLDFFFGWYMDPLTKGEYPKTMRDILGARLPRFTEAQSRLVQGSFDFVGINYYTGMYAINYYPKHNLMDNNFTEDAQVSLVYERNGLLIGLQGGADWIHVYPRGIRELLNYVKKQYNNPPVYVTENGIDDAYNINMTLNERLNDTWRVDYHSKHLLNLLLAI</sequence>
<reference evidence="5 6" key="1">
    <citation type="journal article" date="2021" name="Nat. Plants">
        <title>The Taxus genome provides insights into paclitaxel biosynthesis.</title>
        <authorList>
            <person name="Xiong X."/>
            <person name="Gou J."/>
            <person name="Liao Q."/>
            <person name="Li Y."/>
            <person name="Zhou Q."/>
            <person name="Bi G."/>
            <person name="Li C."/>
            <person name="Du R."/>
            <person name="Wang X."/>
            <person name="Sun T."/>
            <person name="Guo L."/>
            <person name="Liang H."/>
            <person name="Lu P."/>
            <person name="Wu Y."/>
            <person name="Zhang Z."/>
            <person name="Ro D.K."/>
            <person name="Shang Y."/>
            <person name="Huang S."/>
            <person name="Yan J."/>
        </authorList>
    </citation>
    <scope>NUCLEOTIDE SEQUENCE [LARGE SCALE GENOMIC DNA]</scope>
    <source>
        <strain evidence="5">Ta-2019</strain>
    </source>
</reference>
<feature type="non-terminal residue" evidence="5">
    <location>
        <position position="1"/>
    </location>
</feature>
<comment type="caution">
    <text evidence="5">The sequence shown here is derived from an EMBL/GenBank/DDBJ whole genome shotgun (WGS) entry which is preliminary data.</text>
</comment>
<keyword evidence="2" id="KW-0378">Hydrolase</keyword>
<dbReference type="Gene3D" id="3.20.20.80">
    <property type="entry name" value="Glycosidases"/>
    <property type="match status" value="1"/>
</dbReference>
<dbReference type="GO" id="GO:0008422">
    <property type="term" value="F:beta-glucosidase activity"/>
    <property type="evidence" value="ECO:0007669"/>
    <property type="project" value="TreeGrafter"/>
</dbReference>
<dbReference type="OMA" id="MQWNHHK"/>
<dbReference type="Pfam" id="PF00232">
    <property type="entry name" value="Glyco_hydro_1"/>
    <property type="match status" value="1"/>
</dbReference>
<evidence type="ECO:0000256" key="3">
    <source>
        <dbReference type="ARBA" id="ARBA00023295"/>
    </source>
</evidence>
<dbReference type="GO" id="GO:0005975">
    <property type="term" value="P:carbohydrate metabolic process"/>
    <property type="evidence" value="ECO:0007669"/>
    <property type="project" value="InterPro"/>
</dbReference>
<organism evidence="5 6">
    <name type="scientific">Taxus chinensis</name>
    <name type="common">Chinese yew</name>
    <name type="synonym">Taxus wallichiana var. chinensis</name>
    <dbReference type="NCBI Taxonomy" id="29808"/>
    <lineage>
        <taxon>Eukaryota</taxon>
        <taxon>Viridiplantae</taxon>
        <taxon>Streptophyta</taxon>
        <taxon>Embryophyta</taxon>
        <taxon>Tracheophyta</taxon>
        <taxon>Spermatophyta</taxon>
        <taxon>Pinopsida</taxon>
        <taxon>Pinidae</taxon>
        <taxon>Conifers II</taxon>
        <taxon>Cupressales</taxon>
        <taxon>Taxaceae</taxon>
        <taxon>Taxus</taxon>
    </lineage>
</organism>
<dbReference type="PROSITE" id="PS00653">
    <property type="entry name" value="GLYCOSYL_HYDROL_F1_2"/>
    <property type="match status" value="1"/>
</dbReference>
<dbReference type="PRINTS" id="PR00131">
    <property type="entry name" value="GLHYDRLASE1"/>
</dbReference>
<comment type="similarity">
    <text evidence="1 4">Belongs to the glycosyl hydrolase 1 family.</text>
</comment>
<evidence type="ECO:0000256" key="2">
    <source>
        <dbReference type="ARBA" id="ARBA00022801"/>
    </source>
</evidence>
<evidence type="ECO:0000256" key="4">
    <source>
        <dbReference type="RuleBase" id="RU003690"/>
    </source>
</evidence>
<feature type="non-terminal residue" evidence="5">
    <location>
        <position position="421"/>
    </location>
</feature>
<evidence type="ECO:0000313" key="5">
    <source>
        <dbReference type="EMBL" id="KAH9309342.1"/>
    </source>
</evidence>